<evidence type="ECO:0000313" key="2">
    <source>
        <dbReference type="EMBL" id="MFD0704732.1"/>
    </source>
</evidence>
<dbReference type="Proteomes" id="UP001597036">
    <property type="component" value="Unassembled WGS sequence"/>
</dbReference>
<name>A0ABW2Y9G8_9BIFI</name>
<reference evidence="3" key="1">
    <citation type="journal article" date="2019" name="Int. J. Syst. Evol. Microbiol.">
        <title>The Global Catalogue of Microorganisms (GCM) 10K type strain sequencing project: providing services to taxonomists for standard genome sequencing and annotation.</title>
        <authorList>
            <consortium name="The Broad Institute Genomics Platform"/>
            <consortium name="The Broad Institute Genome Sequencing Center for Infectious Disease"/>
            <person name="Wu L."/>
            <person name="Ma J."/>
        </authorList>
    </citation>
    <scope>NUCLEOTIDE SEQUENCE [LARGE SCALE GENOMIC DNA]</scope>
    <source>
        <strain evidence="3">CCM 8604</strain>
    </source>
</reference>
<dbReference type="Pfam" id="PF04266">
    <property type="entry name" value="ASCH"/>
    <property type="match status" value="1"/>
</dbReference>
<dbReference type="InterPro" id="IPR007374">
    <property type="entry name" value="ASCH_domain"/>
</dbReference>
<gene>
    <name evidence="2" type="ORF">ACFQY8_03080</name>
</gene>
<dbReference type="EMBL" id="JBHTHQ010000014">
    <property type="protein sequence ID" value="MFD0704732.1"/>
    <property type="molecule type" value="Genomic_DNA"/>
</dbReference>
<dbReference type="InterPro" id="IPR015947">
    <property type="entry name" value="PUA-like_sf"/>
</dbReference>
<dbReference type="PANTHER" id="PTHR39203">
    <property type="entry name" value="CYTOPLASMIC PROTEIN-RELATED"/>
    <property type="match status" value="1"/>
</dbReference>
<evidence type="ECO:0000313" key="3">
    <source>
        <dbReference type="Proteomes" id="UP001597036"/>
    </source>
</evidence>
<dbReference type="SUPFAM" id="SSF88697">
    <property type="entry name" value="PUA domain-like"/>
    <property type="match status" value="1"/>
</dbReference>
<sequence length="84" mass="9439">MSLLSFLVAVTEVTSVTVCNIFDVELKHIIAEGEGDTSIDAWAQKHRDFWESDEFRREIQDPIFTVTSSTKVVCVSFRVVAISS</sequence>
<protein>
    <submittedName>
        <fullName evidence="2">ASCH domain-containing protein</fullName>
    </submittedName>
</protein>
<keyword evidence="3" id="KW-1185">Reference proteome</keyword>
<evidence type="ECO:0000259" key="1">
    <source>
        <dbReference type="Pfam" id="PF04266"/>
    </source>
</evidence>
<dbReference type="PANTHER" id="PTHR39203:SF1">
    <property type="entry name" value="CYTOPLASMIC PROTEIN"/>
    <property type="match status" value="1"/>
</dbReference>
<organism evidence="2 3">
    <name type="scientific">Alloscardovia venturai</name>
    <dbReference type="NCBI Taxonomy" id="1769421"/>
    <lineage>
        <taxon>Bacteria</taxon>
        <taxon>Bacillati</taxon>
        <taxon>Actinomycetota</taxon>
        <taxon>Actinomycetes</taxon>
        <taxon>Bifidobacteriales</taxon>
        <taxon>Bifidobacteriaceae</taxon>
        <taxon>Alloscardovia</taxon>
    </lineage>
</organism>
<proteinExistence type="predicted"/>
<accession>A0ABW2Y9G8</accession>
<dbReference type="InterPro" id="IPR009326">
    <property type="entry name" value="DUF984"/>
</dbReference>
<comment type="caution">
    <text evidence="2">The sequence shown here is derived from an EMBL/GenBank/DDBJ whole genome shotgun (WGS) entry which is preliminary data.</text>
</comment>
<dbReference type="RefSeq" id="WP_377938450.1">
    <property type="nucleotide sequence ID" value="NZ_JBHTHQ010000014.1"/>
</dbReference>
<feature type="domain" description="ASCH" evidence="1">
    <location>
        <begin position="8"/>
        <end position="80"/>
    </location>
</feature>
<dbReference type="Gene3D" id="3.10.400.10">
    <property type="entry name" value="Sulfate adenylyltransferase"/>
    <property type="match status" value="1"/>
</dbReference>